<gene>
    <name evidence="4" type="ORF">DXH78_17745</name>
</gene>
<keyword evidence="5" id="KW-1185">Reference proteome</keyword>
<name>A0A371B0I5_9BRAD</name>
<evidence type="ECO:0000256" key="1">
    <source>
        <dbReference type="ARBA" id="ARBA00022553"/>
    </source>
</evidence>
<dbReference type="PROSITE" id="PS50110">
    <property type="entry name" value="RESPONSE_REGULATORY"/>
    <property type="match status" value="1"/>
</dbReference>
<protein>
    <submittedName>
        <fullName evidence="4">Response regulator</fullName>
    </submittedName>
</protein>
<dbReference type="InterPro" id="IPR001789">
    <property type="entry name" value="Sig_transdc_resp-reg_receiver"/>
</dbReference>
<sequence>MAEQAATPKTARILVVEDEALIRMLLEDMLTDLGHEIAGTAATVEAGKTLAVAGGFDVAILDVNLEGQEIFPVAEILAANGLPFVFASGYGHAALPEQFRDRPILQKPFQGEQLEAALNRLLALA</sequence>
<dbReference type="PANTHER" id="PTHR44591">
    <property type="entry name" value="STRESS RESPONSE REGULATOR PROTEIN 1"/>
    <property type="match status" value="1"/>
</dbReference>
<dbReference type="InterPro" id="IPR011006">
    <property type="entry name" value="CheY-like_superfamily"/>
</dbReference>
<feature type="modified residue" description="4-aspartylphosphate" evidence="2">
    <location>
        <position position="62"/>
    </location>
</feature>
<proteinExistence type="predicted"/>
<dbReference type="OrthoDB" id="582170at2"/>
<feature type="domain" description="Response regulatory" evidence="3">
    <location>
        <begin position="12"/>
        <end position="122"/>
    </location>
</feature>
<comment type="caution">
    <text evidence="4">The sequence shown here is derived from an EMBL/GenBank/DDBJ whole genome shotgun (WGS) entry which is preliminary data.</text>
</comment>
<dbReference type="AlphaFoldDB" id="A0A371B0I5"/>
<dbReference type="SMART" id="SM00448">
    <property type="entry name" value="REC"/>
    <property type="match status" value="1"/>
</dbReference>
<accession>A0A371B0I5</accession>
<evidence type="ECO:0000313" key="4">
    <source>
        <dbReference type="EMBL" id="RDV01085.1"/>
    </source>
</evidence>
<dbReference type="SUPFAM" id="SSF52172">
    <property type="entry name" value="CheY-like"/>
    <property type="match status" value="1"/>
</dbReference>
<dbReference type="Gene3D" id="3.40.50.2300">
    <property type="match status" value="1"/>
</dbReference>
<dbReference type="Proteomes" id="UP000263993">
    <property type="component" value="Unassembled WGS sequence"/>
</dbReference>
<keyword evidence="1 2" id="KW-0597">Phosphoprotein</keyword>
<dbReference type="Pfam" id="PF00072">
    <property type="entry name" value="Response_reg"/>
    <property type="match status" value="1"/>
</dbReference>
<evidence type="ECO:0000256" key="2">
    <source>
        <dbReference type="PROSITE-ProRule" id="PRU00169"/>
    </source>
</evidence>
<evidence type="ECO:0000313" key="5">
    <source>
        <dbReference type="Proteomes" id="UP000263993"/>
    </source>
</evidence>
<dbReference type="EMBL" id="QRGO01000003">
    <property type="protein sequence ID" value="RDV01085.1"/>
    <property type="molecule type" value="Genomic_DNA"/>
</dbReference>
<dbReference type="PANTHER" id="PTHR44591:SF24">
    <property type="entry name" value="PROTEIN-GLUTAMATE METHYLESTERASE_PROTEIN-GLUTAMINE GLUTAMINASE 1"/>
    <property type="match status" value="1"/>
</dbReference>
<dbReference type="GO" id="GO:0000160">
    <property type="term" value="P:phosphorelay signal transduction system"/>
    <property type="evidence" value="ECO:0007669"/>
    <property type="project" value="InterPro"/>
</dbReference>
<dbReference type="RefSeq" id="WP_115518601.1">
    <property type="nucleotide sequence ID" value="NZ_QRGO01000003.1"/>
</dbReference>
<evidence type="ECO:0000259" key="3">
    <source>
        <dbReference type="PROSITE" id="PS50110"/>
    </source>
</evidence>
<organism evidence="4 5">
    <name type="scientific">Undibacter mobilis</name>
    <dbReference type="NCBI Taxonomy" id="2292256"/>
    <lineage>
        <taxon>Bacteria</taxon>
        <taxon>Pseudomonadati</taxon>
        <taxon>Pseudomonadota</taxon>
        <taxon>Alphaproteobacteria</taxon>
        <taxon>Hyphomicrobiales</taxon>
        <taxon>Nitrobacteraceae</taxon>
        <taxon>Undibacter</taxon>
    </lineage>
</organism>
<reference evidence="5" key="1">
    <citation type="submission" date="2018-08" db="EMBL/GenBank/DDBJ databases">
        <authorList>
            <person name="Kim S.-J."/>
            <person name="Jung G.-Y."/>
        </authorList>
    </citation>
    <scope>NUCLEOTIDE SEQUENCE [LARGE SCALE GENOMIC DNA]</scope>
    <source>
        <strain evidence="5">GY_H</strain>
    </source>
</reference>
<dbReference type="InterPro" id="IPR050595">
    <property type="entry name" value="Bact_response_regulator"/>
</dbReference>